<dbReference type="PROSITE" id="PS00297">
    <property type="entry name" value="HSP70_1"/>
    <property type="match status" value="1"/>
</dbReference>
<gene>
    <name evidence="6" type="ORF">PENTCL1PPCAC_21134</name>
</gene>
<dbReference type="GO" id="GO:0140662">
    <property type="term" value="F:ATP-dependent protein folding chaperone"/>
    <property type="evidence" value="ECO:0007669"/>
    <property type="project" value="InterPro"/>
</dbReference>
<dbReference type="Gene3D" id="3.30.420.40">
    <property type="match status" value="2"/>
</dbReference>
<dbReference type="FunFam" id="2.60.34.10:FF:000002">
    <property type="entry name" value="Heat shock 70 kDa"/>
    <property type="match status" value="1"/>
</dbReference>
<keyword evidence="7" id="KW-1185">Reference proteome</keyword>
<dbReference type="InterPro" id="IPR029047">
    <property type="entry name" value="HSP70_peptide-bd_sf"/>
</dbReference>
<dbReference type="InterPro" id="IPR018181">
    <property type="entry name" value="Heat_shock_70_CS"/>
</dbReference>
<dbReference type="FunFam" id="3.30.420.40:FF:000172">
    <property type="entry name" value="Heat shock 70 kDa protein"/>
    <property type="match status" value="1"/>
</dbReference>
<dbReference type="SUPFAM" id="SSF100920">
    <property type="entry name" value="Heat shock protein 70kD (HSP70), peptide-binding domain"/>
    <property type="match status" value="1"/>
</dbReference>
<dbReference type="FunFam" id="3.90.640.10:FF:000002">
    <property type="entry name" value="Heat shock 70 kDa"/>
    <property type="match status" value="1"/>
</dbReference>
<dbReference type="InterPro" id="IPR043129">
    <property type="entry name" value="ATPase_NBD"/>
</dbReference>
<dbReference type="PRINTS" id="PR00301">
    <property type="entry name" value="HEATSHOCK70"/>
</dbReference>
<evidence type="ECO:0000313" key="7">
    <source>
        <dbReference type="Proteomes" id="UP001432027"/>
    </source>
</evidence>
<dbReference type="InterPro" id="IPR013126">
    <property type="entry name" value="Hsp_70_fam"/>
</dbReference>
<evidence type="ECO:0000256" key="5">
    <source>
        <dbReference type="RuleBase" id="RU003322"/>
    </source>
</evidence>
<evidence type="ECO:0000256" key="2">
    <source>
        <dbReference type="ARBA" id="ARBA00022741"/>
    </source>
</evidence>
<dbReference type="Proteomes" id="UP001432027">
    <property type="component" value="Unassembled WGS sequence"/>
</dbReference>
<dbReference type="FunFam" id="3.30.30.30:FF:000001">
    <property type="entry name" value="heat shock 70 kDa protein-like"/>
    <property type="match status" value="1"/>
</dbReference>
<evidence type="ECO:0000256" key="4">
    <source>
        <dbReference type="ARBA" id="ARBA00023016"/>
    </source>
</evidence>
<keyword evidence="4" id="KW-0346">Stress response</keyword>
<dbReference type="GO" id="GO:0006950">
    <property type="term" value="P:response to stress"/>
    <property type="evidence" value="ECO:0007669"/>
    <property type="project" value="UniProtKB-ARBA"/>
</dbReference>
<dbReference type="PANTHER" id="PTHR19375">
    <property type="entry name" value="HEAT SHOCK PROTEIN 70KDA"/>
    <property type="match status" value="1"/>
</dbReference>
<accession>A0AAV5TXJ2</accession>
<protein>
    <submittedName>
        <fullName evidence="6">Uncharacterized protein</fullName>
    </submittedName>
</protein>
<dbReference type="SUPFAM" id="SSF53067">
    <property type="entry name" value="Actin-like ATPase domain"/>
    <property type="match status" value="2"/>
</dbReference>
<dbReference type="Gene3D" id="3.30.30.30">
    <property type="match status" value="1"/>
</dbReference>
<dbReference type="Gene3D" id="2.60.34.10">
    <property type="entry name" value="Substrate Binding Domain Of DNAk, Chain A, domain 1"/>
    <property type="match status" value="1"/>
</dbReference>
<keyword evidence="3 5" id="KW-0067">ATP-binding</keyword>
<evidence type="ECO:0000313" key="6">
    <source>
        <dbReference type="EMBL" id="GMS98959.1"/>
    </source>
</evidence>
<dbReference type="Pfam" id="PF00012">
    <property type="entry name" value="HSP70"/>
    <property type="match status" value="1"/>
</dbReference>
<proteinExistence type="inferred from homology"/>
<dbReference type="Gene3D" id="3.90.640.10">
    <property type="entry name" value="Actin, Chain A, domain 4"/>
    <property type="match status" value="1"/>
</dbReference>
<dbReference type="PROSITE" id="PS01036">
    <property type="entry name" value="HSP70_3"/>
    <property type="match status" value="1"/>
</dbReference>
<name>A0AAV5TXJ2_9BILA</name>
<dbReference type="EMBL" id="BTSX01000005">
    <property type="protein sequence ID" value="GMS98959.1"/>
    <property type="molecule type" value="Genomic_DNA"/>
</dbReference>
<evidence type="ECO:0000256" key="3">
    <source>
        <dbReference type="ARBA" id="ARBA00022840"/>
    </source>
</evidence>
<dbReference type="AlphaFoldDB" id="A0AAV5TXJ2"/>
<comment type="similarity">
    <text evidence="1 5">Belongs to the heat shock protein 70 family.</text>
</comment>
<sequence>MHKANAIGIDLGTTNSCVGVVRNGRVEIIANDQGNRTTPSYVAFTDSGLVVGGAAANHRNSRNTIFGTKRLIGRKVDDGLVQSDIKHWPFKVISADGGKPKIQVDLHGETKSFAPEEISAMILIKMKETAEAFIGSPVTNAVITVPSLFNDSQRQAVKESAKMAGLNVIRIAKDTAMAAMAYGLDKKGGEECYVLVFDLGGGTLDVSVLTIEDGIFEVLSVSGDTHLGGEDFTNRMADHFVGEFKRRFKKDFSSNPRALRRLRTACERAKRILSTSSKASIAIKSLFDGLDFVSVITRSRFEEICADLFCATMDPVEKCLRDAKRDKKAIHEIVLVGGSSRIPKVQQLLSDFFNGKQLNTSIDPDEAVAYGAAIQAAKFSGDKSAALEDLLVLNVVSFSLGIETTGGVITSLIRRNTTIPTKTSQTFTTCADNQPAVLIQVYEGERALVRDNNHLGSIGLTGIQPAPRGKPQIEVIFEIDANGILYVSVADKTTGRENTITVTNDKGRLAKDEIERMRVTTAAMEAQSTGMNLHPELGVMVIPRAQ</sequence>
<organism evidence="6 7">
    <name type="scientific">Pristionchus entomophagus</name>
    <dbReference type="NCBI Taxonomy" id="358040"/>
    <lineage>
        <taxon>Eukaryota</taxon>
        <taxon>Metazoa</taxon>
        <taxon>Ecdysozoa</taxon>
        <taxon>Nematoda</taxon>
        <taxon>Chromadorea</taxon>
        <taxon>Rhabditida</taxon>
        <taxon>Rhabditina</taxon>
        <taxon>Diplogasteromorpha</taxon>
        <taxon>Diplogasteroidea</taxon>
        <taxon>Neodiplogasteridae</taxon>
        <taxon>Pristionchus</taxon>
    </lineage>
</organism>
<reference evidence="6" key="1">
    <citation type="submission" date="2023-10" db="EMBL/GenBank/DDBJ databases">
        <title>Genome assembly of Pristionchus species.</title>
        <authorList>
            <person name="Yoshida K."/>
            <person name="Sommer R.J."/>
        </authorList>
    </citation>
    <scope>NUCLEOTIDE SEQUENCE</scope>
    <source>
        <strain evidence="6">RS0144</strain>
    </source>
</reference>
<keyword evidence="2 5" id="KW-0547">Nucleotide-binding</keyword>
<dbReference type="GO" id="GO:0005524">
    <property type="term" value="F:ATP binding"/>
    <property type="evidence" value="ECO:0007669"/>
    <property type="project" value="UniProtKB-KW"/>
</dbReference>
<comment type="caution">
    <text evidence="6">The sequence shown here is derived from an EMBL/GenBank/DDBJ whole genome shotgun (WGS) entry which is preliminary data.</text>
</comment>
<dbReference type="PROSITE" id="PS00329">
    <property type="entry name" value="HSP70_2"/>
    <property type="match status" value="1"/>
</dbReference>
<evidence type="ECO:0000256" key="1">
    <source>
        <dbReference type="ARBA" id="ARBA00007381"/>
    </source>
</evidence>